<sequence length="28" mass="3158">MLGFILYDRGNSGEMLIIQNMLAGRRST</sequence>
<gene>
    <name evidence="1" type="ORF">METZ01_LOCUS339988</name>
</gene>
<organism evidence="1">
    <name type="scientific">marine metagenome</name>
    <dbReference type="NCBI Taxonomy" id="408172"/>
    <lineage>
        <taxon>unclassified sequences</taxon>
        <taxon>metagenomes</taxon>
        <taxon>ecological metagenomes</taxon>
    </lineage>
</organism>
<name>A0A382QNQ5_9ZZZZ</name>
<evidence type="ECO:0000313" key="1">
    <source>
        <dbReference type="EMBL" id="SVC87134.1"/>
    </source>
</evidence>
<reference evidence="1" key="1">
    <citation type="submission" date="2018-05" db="EMBL/GenBank/DDBJ databases">
        <authorList>
            <person name="Lanie J.A."/>
            <person name="Ng W.-L."/>
            <person name="Kazmierczak K.M."/>
            <person name="Andrzejewski T.M."/>
            <person name="Davidsen T.M."/>
            <person name="Wayne K.J."/>
            <person name="Tettelin H."/>
            <person name="Glass J.I."/>
            <person name="Rusch D."/>
            <person name="Podicherti R."/>
            <person name="Tsui H.-C.T."/>
            <person name="Winkler M.E."/>
        </authorList>
    </citation>
    <scope>NUCLEOTIDE SEQUENCE</scope>
</reference>
<dbReference type="AlphaFoldDB" id="A0A382QNQ5"/>
<proteinExistence type="predicted"/>
<protein>
    <submittedName>
        <fullName evidence="1">Uncharacterized protein</fullName>
    </submittedName>
</protein>
<accession>A0A382QNQ5</accession>
<dbReference type="EMBL" id="UINC01115825">
    <property type="protein sequence ID" value="SVC87134.1"/>
    <property type="molecule type" value="Genomic_DNA"/>
</dbReference>